<accession>A0AAV4NII1</accession>
<dbReference type="Proteomes" id="UP001054837">
    <property type="component" value="Unassembled WGS sequence"/>
</dbReference>
<dbReference type="AlphaFoldDB" id="A0AAV4NII1"/>
<evidence type="ECO:0000313" key="1">
    <source>
        <dbReference type="EMBL" id="GIX84293.1"/>
    </source>
</evidence>
<gene>
    <name evidence="1" type="ORF">CDAR_48891</name>
</gene>
<name>A0AAV4NII1_9ARAC</name>
<protein>
    <submittedName>
        <fullName evidence="1">Uncharacterized protein</fullName>
    </submittedName>
</protein>
<sequence length="94" mass="10943">MELYSWRFPCRSINDDPFVSPPSGYKGNFCADVRQTLCLFFPENSCVMFQEGKGWYRLFILEVLVLGTESLASLRQQKLFIYDESDKKRTSILA</sequence>
<evidence type="ECO:0000313" key="2">
    <source>
        <dbReference type="Proteomes" id="UP001054837"/>
    </source>
</evidence>
<dbReference type="EMBL" id="BPLQ01001709">
    <property type="protein sequence ID" value="GIX84293.1"/>
    <property type="molecule type" value="Genomic_DNA"/>
</dbReference>
<reference evidence="1 2" key="1">
    <citation type="submission" date="2021-06" db="EMBL/GenBank/DDBJ databases">
        <title>Caerostris darwini draft genome.</title>
        <authorList>
            <person name="Kono N."/>
            <person name="Arakawa K."/>
        </authorList>
    </citation>
    <scope>NUCLEOTIDE SEQUENCE [LARGE SCALE GENOMIC DNA]</scope>
</reference>
<organism evidence="1 2">
    <name type="scientific">Caerostris darwini</name>
    <dbReference type="NCBI Taxonomy" id="1538125"/>
    <lineage>
        <taxon>Eukaryota</taxon>
        <taxon>Metazoa</taxon>
        <taxon>Ecdysozoa</taxon>
        <taxon>Arthropoda</taxon>
        <taxon>Chelicerata</taxon>
        <taxon>Arachnida</taxon>
        <taxon>Araneae</taxon>
        <taxon>Araneomorphae</taxon>
        <taxon>Entelegynae</taxon>
        <taxon>Araneoidea</taxon>
        <taxon>Araneidae</taxon>
        <taxon>Caerostris</taxon>
    </lineage>
</organism>
<comment type="caution">
    <text evidence="1">The sequence shown here is derived from an EMBL/GenBank/DDBJ whole genome shotgun (WGS) entry which is preliminary data.</text>
</comment>
<keyword evidence="2" id="KW-1185">Reference proteome</keyword>
<proteinExistence type="predicted"/>